<sequence>MDGSSVVRCPLCHGGAKLSTDALKIEAVRVLVRVGTRARVARETTDSGGPAVDAAEGAPKKDKLDPPRSMNGLLHICPQKVVMQDGVIDGGGPNGVDLLVVLVVANRAVRKEVVVQHLAVIFNA</sequence>
<dbReference type="AlphaFoldDB" id="A0A6A4E5P5"/>
<evidence type="ECO:0000313" key="3">
    <source>
        <dbReference type="Proteomes" id="UP000437068"/>
    </source>
</evidence>
<organism evidence="2 3">
    <name type="scientific">Phytophthora fragariae</name>
    <dbReference type="NCBI Taxonomy" id="53985"/>
    <lineage>
        <taxon>Eukaryota</taxon>
        <taxon>Sar</taxon>
        <taxon>Stramenopiles</taxon>
        <taxon>Oomycota</taxon>
        <taxon>Peronosporomycetes</taxon>
        <taxon>Peronosporales</taxon>
        <taxon>Peronosporaceae</taxon>
        <taxon>Phytophthora</taxon>
    </lineage>
</organism>
<comment type="caution">
    <text evidence="2">The sequence shown here is derived from an EMBL/GenBank/DDBJ whole genome shotgun (WGS) entry which is preliminary data.</text>
</comment>
<protein>
    <submittedName>
        <fullName evidence="2">Uncharacterized protein</fullName>
    </submittedName>
</protein>
<gene>
    <name evidence="2" type="ORF">PF001_g6888</name>
</gene>
<accession>A0A6A4E5P5</accession>
<evidence type="ECO:0000313" key="2">
    <source>
        <dbReference type="EMBL" id="KAE9317353.1"/>
    </source>
</evidence>
<dbReference type="Proteomes" id="UP000437068">
    <property type="component" value="Unassembled WGS sequence"/>
</dbReference>
<dbReference type="EMBL" id="QXGE01000283">
    <property type="protein sequence ID" value="KAE9317353.1"/>
    <property type="molecule type" value="Genomic_DNA"/>
</dbReference>
<feature type="region of interest" description="Disordered" evidence="1">
    <location>
        <begin position="41"/>
        <end position="69"/>
    </location>
</feature>
<proteinExistence type="predicted"/>
<reference evidence="2 3" key="1">
    <citation type="submission" date="2018-08" db="EMBL/GenBank/DDBJ databases">
        <title>Genomic investigation of the strawberry pathogen Phytophthora fragariae indicates pathogenicity is determined by transcriptional variation in three key races.</title>
        <authorList>
            <person name="Adams T.M."/>
            <person name="Armitage A.D."/>
            <person name="Sobczyk M.K."/>
            <person name="Bates H.J."/>
            <person name="Dunwell J.M."/>
            <person name="Nellist C.F."/>
            <person name="Harrison R.J."/>
        </authorList>
    </citation>
    <scope>NUCLEOTIDE SEQUENCE [LARGE SCALE GENOMIC DNA]</scope>
    <source>
        <strain evidence="2 3">A4</strain>
    </source>
</reference>
<evidence type="ECO:0000256" key="1">
    <source>
        <dbReference type="SAM" id="MobiDB-lite"/>
    </source>
</evidence>
<name>A0A6A4E5P5_9STRA</name>